<organism evidence="1 2">
    <name type="scientific">Jeongeupia chitinilytica</name>
    <dbReference type="NCBI Taxonomy" id="1041641"/>
    <lineage>
        <taxon>Bacteria</taxon>
        <taxon>Pseudomonadati</taxon>
        <taxon>Pseudomonadota</taxon>
        <taxon>Betaproteobacteria</taxon>
        <taxon>Neisseriales</taxon>
        <taxon>Chitinibacteraceae</taxon>
        <taxon>Jeongeupia</taxon>
    </lineage>
</organism>
<evidence type="ECO:0008006" key="3">
    <source>
        <dbReference type="Google" id="ProtNLM"/>
    </source>
</evidence>
<protein>
    <recommendedName>
        <fullName evidence="3">Sel1 repeat family protein</fullName>
    </recommendedName>
</protein>
<dbReference type="InterPro" id="IPR006597">
    <property type="entry name" value="Sel1-like"/>
</dbReference>
<name>A0ABQ3GZW8_9NEIS</name>
<evidence type="ECO:0000313" key="2">
    <source>
        <dbReference type="Proteomes" id="UP000604737"/>
    </source>
</evidence>
<dbReference type="Proteomes" id="UP000604737">
    <property type="component" value="Unassembled WGS sequence"/>
</dbReference>
<dbReference type="EMBL" id="BMYO01000004">
    <property type="protein sequence ID" value="GHD62486.1"/>
    <property type="molecule type" value="Genomic_DNA"/>
</dbReference>
<proteinExistence type="predicted"/>
<keyword evidence="2" id="KW-1185">Reference proteome</keyword>
<sequence>MGAPESTTEAFRCACLEFADPATRDRAIDRFRGLADTGHAAACYNLAVLLLAGRDVARDDAAAEHYLRRAASQRYPGSYRPLGMMALRGRLTATRTAGGDVRRYLAGQWFARGWLAGDAEAHTLMLRHVPCLFACMVLCPWR</sequence>
<dbReference type="RefSeq" id="WP_189460195.1">
    <property type="nucleotide sequence ID" value="NZ_BMYO01000004.1"/>
</dbReference>
<evidence type="ECO:0000313" key="1">
    <source>
        <dbReference type="EMBL" id="GHD62486.1"/>
    </source>
</evidence>
<accession>A0ABQ3GZW8</accession>
<gene>
    <name evidence="1" type="ORF">GCM10007350_18530</name>
</gene>
<comment type="caution">
    <text evidence="1">The sequence shown here is derived from an EMBL/GenBank/DDBJ whole genome shotgun (WGS) entry which is preliminary data.</text>
</comment>
<dbReference type="InterPro" id="IPR011990">
    <property type="entry name" value="TPR-like_helical_dom_sf"/>
</dbReference>
<dbReference type="Gene3D" id="1.25.40.10">
    <property type="entry name" value="Tetratricopeptide repeat domain"/>
    <property type="match status" value="1"/>
</dbReference>
<dbReference type="SUPFAM" id="SSF81901">
    <property type="entry name" value="HCP-like"/>
    <property type="match status" value="1"/>
</dbReference>
<reference evidence="2" key="1">
    <citation type="journal article" date="2019" name="Int. J. Syst. Evol. Microbiol.">
        <title>The Global Catalogue of Microorganisms (GCM) 10K type strain sequencing project: providing services to taxonomists for standard genome sequencing and annotation.</title>
        <authorList>
            <consortium name="The Broad Institute Genomics Platform"/>
            <consortium name="The Broad Institute Genome Sequencing Center for Infectious Disease"/>
            <person name="Wu L."/>
            <person name="Ma J."/>
        </authorList>
    </citation>
    <scope>NUCLEOTIDE SEQUENCE [LARGE SCALE GENOMIC DNA]</scope>
    <source>
        <strain evidence="2">KCTC 23701</strain>
    </source>
</reference>
<dbReference type="SMART" id="SM00671">
    <property type="entry name" value="SEL1"/>
    <property type="match status" value="1"/>
</dbReference>